<reference evidence="2 3" key="1">
    <citation type="submission" date="2014-05" db="EMBL/GenBank/DDBJ databases">
        <title>Draft Genome Sequence of Kitasatospora cheerisanensis KCTC 2395.</title>
        <authorList>
            <person name="Nam D.H."/>
        </authorList>
    </citation>
    <scope>NUCLEOTIDE SEQUENCE [LARGE SCALE GENOMIC DNA]</scope>
    <source>
        <strain evidence="2 3">KCTC 2395</strain>
    </source>
</reference>
<feature type="compositionally biased region" description="Low complexity" evidence="1">
    <location>
        <begin position="57"/>
        <end position="68"/>
    </location>
</feature>
<accession>A0A066Z5N8</accession>
<evidence type="ECO:0000313" key="2">
    <source>
        <dbReference type="EMBL" id="KDN87569.1"/>
    </source>
</evidence>
<gene>
    <name evidence="2" type="ORF">KCH_06790</name>
</gene>
<feature type="compositionally biased region" description="Gly residues" evidence="1">
    <location>
        <begin position="43"/>
        <end position="56"/>
    </location>
</feature>
<name>A0A066Z5N8_9ACTN</name>
<protein>
    <submittedName>
        <fullName evidence="2">Uncharacterized protein</fullName>
    </submittedName>
</protein>
<dbReference type="eggNOG" id="ENOG503214X">
    <property type="taxonomic scope" value="Bacteria"/>
</dbReference>
<keyword evidence="3" id="KW-1185">Reference proteome</keyword>
<evidence type="ECO:0000256" key="1">
    <source>
        <dbReference type="SAM" id="MobiDB-lite"/>
    </source>
</evidence>
<proteinExistence type="predicted"/>
<comment type="caution">
    <text evidence="2">The sequence shown here is derived from an EMBL/GenBank/DDBJ whole genome shotgun (WGS) entry which is preliminary data.</text>
</comment>
<dbReference type="EMBL" id="JNBY01000028">
    <property type="protein sequence ID" value="KDN87569.1"/>
    <property type="molecule type" value="Genomic_DNA"/>
</dbReference>
<dbReference type="AlphaFoldDB" id="A0A066Z5N8"/>
<feature type="compositionally biased region" description="Basic and acidic residues" evidence="1">
    <location>
        <begin position="70"/>
        <end position="82"/>
    </location>
</feature>
<feature type="region of interest" description="Disordered" evidence="1">
    <location>
        <begin position="43"/>
        <end position="84"/>
    </location>
</feature>
<dbReference type="Proteomes" id="UP000027178">
    <property type="component" value="Unassembled WGS sequence"/>
</dbReference>
<dbReference type="PATRIC" id="fig|1348663.4.peg.648"/>
<dbReference type="HOGENOM" id="CLU_1738111_0_0_11"/>
<evidence type="ECO:0000313" key="3">
    <source>
        <dbReference type="Proteomes" id="UP000027178"/>
    </source>
</evidence>
<dbReference type="RefSeq" id="WP_157031864.1">
    <property type="nucleotide sequence ID" value="NZ_KK853997.1"/>
</dbReference>
<organism evidence="2 3">
    <name type="scientific">Kitasatospora cheerisanensis KCTC 2395</name>
    <dbReference type="NCBI Taxonomy" id="1348663"/>
    <lineage>
        <taxon>Bacteria</taxon>
        <taxon>Bacillati</taxon>
        <taxon>Actinomycetota</taxon>
        <taxon>Actinomycetes</taxon>
        <taxon>Kitasatosporales</taxon>
        <taxon>Streptomycetaceae</taxon>
        <taxon>Kitasatospora</taxon>
    </lineage>
</organism>
<sequence>MSSVHEAGVAARRAAYRVRAATWTALCALCSLGAVSGSGAGGPLPGTATGGAGGPGATADFPAAPGRRTSGGERGEHRERGGRVVVSTVDGATLSPSERQRLAVLEAELRVDVELDLRLRTMRYHPFRAVLGPVCRALLTATRRVVRPAG</sequence>